<comment type="caution">
    <text evidence="3">The sequence shown here is derived from an EMBL/GenBank/DDBJ whole genome shotgun (WGS) entry which is preliminary data.</text>
</comment>
<protein>
    <recommendedName>
        <fullName evidence="2">DUF676 domain-containing protein</fullName>
    </recommendedName>
</protein>
<feature type="compositionally biased region" description="Basic residues" evidence="1">
    <location>
        <begin position="44"/>
        <end position="56"/>
    </location>
</feature>
<gene>
    <name evidence="3" type="ORF">Bca52824_030966</name>
</gene>
<dbReference type="PANTHER" id="PTHR37260:SF2">
    <property type="entry name" value="PROTEIN ECERIFERUM 16"/>
    <property type="match status" value="1"/>
</dbReference>
<dbReference type="Proteomes" id="UP000886595">
    <property type="component" value="Unassembled WGS sequence"/>
</dbReference>
<dbReference type="Pfam" id="PF05057">
    <property type="entry name" value="DUF676"/>
    <property type="match status" value="1"/>
</dbReference>
<organism evidence="3 4">
    <name type="scientific">Brassica carinata</name>
    <name type="common">Ethiopian mustard</name>
    <name type="synonym">Abyssinian cabbage</name>
    <dbReference type="NCBI Taxonomy" id="52824"/>
    <lineage>
        <taxon>Eukaryota</taxon>
        <taxon>Viridiplantae</taxon>
        <taxon>Streptophyta</taxon>
        <taxon>Embryophyta</taxon>
        <taxon>Tracheophyta</taxon>
        <taxon>Spermatophyta</taxon>
        <taxon>Magnoliopsida</taxon>
        <taxon>eudicotyledons</taxon>
        <taxon>Gunneridae</taxon>
        <taxon>Pentapetalae</taxon>
        <taxon>rosids</taxon>
        <taxon>malvids</taxon>
        <taxon>Brassicales</taxon>
        <taxon>Brassicaceae</taxon>
        <taxon>Brassiceae</taxon>
        <taxon>Brassica</taxon>
    </lineage>
</organism>
<evidence type="ECO:0000313" key="3">
    <source>
        <dbReference type="EMBL" id="KAG2302315.1"/>
    </source>
</evidence>
<feature type="region of interest" description="Disordered" evidence="1">
    <location>
        <begin position="41"/>
        <end position="73"/>
    </location>
</feature>
<sequence>MDTKVLAKSKRAHTQHQGRPGLKRWIYSFWTLGAKWNWTGPAQHHTKKSHPLHKPKGPGVVSEKPQANQTKIPVQSRRVSALPSNWGRYDDEPDLGLLTNQPADVIVPKSKEADYLHLISEANAESRPNDSDCLSSLDDLNDAEAVTTRLNETIQQESSEKIDPVVTQGESSSALKDIRVLTDQPEKSSASEADLDFLLDFFGEEPNPVASASMYPGKAEEVWGGGVSDDEREVAGEAEEFVKKFPEKVFVHRSESNSSTFMFDGVDMMGERLANEVFLLLRTEGWVKEDLICGSFVRRSSCKIRCREAV</sequence>
<keyword evidence="4" id="KW-1185">Reference proteome</keyword>
<accession>A0A8X7S9C1</accession>
<dbReference type="OrthoDB" id="685075at2759"/>
<evidence type="ECO:0000313" key="4">
    <source>
        <dbReference type="Proteomes" id="UP000886595"/>
    </source>
</evidence>
<dbReference type="AlphaFoldDB" id="A0A8X7S9C1"/>
<dbReference type="InterPro" id="IPR053342">
    <property type="entry name" value="Exosome_cofactor/PTGS_suppr"/>
</dbReference>
<name>A0A8X7S9C1_BRACI</name>
<evidence type="ECO:0000256" key="1">
    <source>
        <dbReference type="SAM" id="MobiDB-lite"/>
    </source>
</evidence>
<dbReference type="EMBL" id="JAAMPC010000007">
    <property type="protein sequence ID" value="KAG2302315.1"/>
    <property type="molecule type" value="Genomic_DNA"/>
</dbReference>
<dbReference type="PANTHER" id="PTHR37260">
    <property type="entry name" value="PHOSPHORELAY PROTEIN"/>
    <property type="match status" value="1"/>
</dbReference>
<proteinExistence type="predicted"/>
<feature type="domain" description="DUF676" evidence="2">
    <location>
        <begin position="238"/>
        <end position="279"/>
    </location>
</feature>
<evidence type="ECO:0000259" key="2">
    <source>
        <dbReference type="Pfam" id="PF05057"/>
    </source>
</evidence>
<reference evidence="3 4" key="1">
    <citation type="submission" date="2020-02" db="EMBL/GenBank/DDBJ databases">
        <authorList>
            <person name="Ma Q."/>
            <person name="Huang Y."/>
            <person name="Song X."/>
            <person name="Pei D."/>
        </authorList>
    </citation>
    <scope>NUCLEOTIDE SEQUENCE [LARGE SCALE GENOMIC DNA]</scope>
    <source>
        <strain evidence="3">Sxm20200214</strain>
        <tissue evidence="3">Leaf</tissue>
    </source>
</reference>
<dbReference type="InterPro" id="IPR007751">
    <property type="entry name" value="DUF676_lipase-like"/>
</dbReference>